<keyword evidence="1" id="KW-0812">Transmembrane</keyword>
<evidence type="ECO:0000256" key="1">
    <source>
        <dbReference type="SAM" id="Phobius"/>
    </source>
</evidence>
<protein>
    <recommendedName>
        <fullName evidence="4">YbbR-like domain-containing protein</fullName>
    </recommendedName>
</protein>
<dbReference type="AlphaFoldDB" id="A0A6A8MA68"/>
<comment type="caution">
    <text evidence="2">The sequence shown here is derived from an EMBL/GenBank/DDBJ whole genome shotgun (WGS) entry which is preliminary data.</text>
</comment>
<accession>A0A6A8MA68</accession>
<reference evidence="2 3" key="1">
    <citation type="submission" date="2019-08" db="EMBL/GenBank/DDBJ databases">
        <title>In-depth cultivation of the pig gut microbiome towards novel bacterial diversity and tailored functional studies.</title>
        <authorList>
            <person name="Wylensek D."/>
            <person name="Hitch T.C.A."/>
            <person name="Clavel T."/>
        </authorList>
    </citation>
    <scope>NUCLEOTIDE SEQUENCE [LARGE SCALE GENOMIC DNA]</scope>
    <source>
        <strain evidence="2 3">Bifido-178-WT-2B</strain>
    </source>
</reference>
<dbReference type="InterPro" id="IPR053154">
    <property type="entry name" value="c-di-AMP_regulator"/>
</dbReference>
<keyword evidence="1" id="KW-1133">Transmembrane helix</keyword>
<proteinExistence type="predicted"/>
<evidence type="ECO:0000313" key="2">
    <source>
        <dbReference type="EMBL" id="MST86588.1"/>
    </source>
</evidence>
<keyword evidence="1" id="KW-0472">Membrane</keyword>
<dbReference type="Gene3D" id="2.170.120.40">
    <property type="entry name" value="YbbR-like domain"/>
    <property type="match status" value="2"/>
</dbReference>
<dbReference type="Pfam" id="PF07949">
    <property type="entry name" value="YbbR"/>
    <property type="match status" value="3"/>
</dbReference>
<dbReference type="InterPro" id="IPR012505">
    <property type="entry name" value="YbbR"/>
</dbReference>
<dbReference type="PANTHER" id="PTHR37804:SF1">
    <property type="entry name" value="CDAA REGULATORY PROTEIN CDAR"/>
    <property type="match status" value="1"/>
</dbReference>
<feature type="transmembrane region" description="Helical" evidence="1">
    <location>
        <begin position="9"/>
        <end position="26"/>
    </location>
</feature>
<dbReference type="RefSeq" id="WP_154547502.1">
    <property type="nucleotide sequence ID" value="NZ_VUMX01000005.1"/>
</dbReference>
<evidence type="ECO:0008006" key="4">
    <source>
        <dbReference type="Google" id="ProtNLM"/>
    </source>
</evidence>
<dbReference type="Proteomes" id="UP000438120">
    <property type="component" value="Unassembled WGS sequence"/>
</dbReference>
<name>A0A6A8MA68_9LACO</name>
<sequence>MQKFYDKPWFYKLFSLILAIVLVAFVDNTQVNVNNQSKVQETASTKQAINMALQVSVDADKYYVTGYPSKVKVTLEGSNALVTSTVNTQNFRVYIDLSKLSVGEHKVPIKVSGLPSQLSYKLSQKYTTVNIQKRKSRTMAVQIGYNKNAVARGYDIGTATVKPETVEVTGALSEVKRIDRIQAQLTVPNASSHTIRRNVMLVALDSKGRQLNVVINPSTATVTLPISVSKKTVKLKLNAANGSSKKVYSLTAKQDQVTIHGQKKALDKIKSLTLNVDLTNIKSSTTRSYRLPVPSGVAWVDPSSVDVRISVSDDDD</sequence>
<dbReference type="Gene3D" id="2.170.120.30">
    <property type="match status" value="1"/>
</dbReference>
<organism evidence="2 3">
    <name type="scientific">Lactobacillus porci</name>
    <dbReference type="NCBI Taxonomy" id="2012477"/>
    <lineage>
        <taxon>Bacteria</taxon>
        <taxon>Bacillati</taxon>
        <taxon>Bacillota</taxon>
        <taxon>Bacilli</taxon>
        <taxon>Lactobacillales</taxon>
        <taxon>Lactobacillaceae</taxon>
        <taxon>Lactobacillus</taxon>
    </lineage>
</organism>
<gene>
    <name evidence="2" type="ORF">FYJ62_02765</name>
</gene>
<evidence type="ECO:0000313" key="3">
    <source>
        <dbReference type="Proteomes" id="UP000438120"/>
    </source>
</evidence>
<keyword evidence="3" id="KW-1185">Reference proteome</keyword>
<dbReference type="EMBL" id="VUMX01000005">
    <property type="protein sequence ID" value="MST86588.1"/>
    <property type="molecule type" value="Genomic_DNA"/>
</dbReference>
<dbReference type="OrthoDB" id="2139417at2"/>
<dbReference type="PANTHER" id="PTHR37804">
    <property type="entry name" value="CDAA REGULATORY PROTEIN CDAR"/>
    <property type="match status" value="1"/>
</dbReference>